<reference evidence="7 8" key="1">
    <citation type="submission" date="2019-06" db="EMBL/GenBank/DDBJ databases">
        <title>Sequencing the genomes of 1000 actinobacteria strains.</title>
        <authorList>
            <person name="Klenk H.-P."/>
        </authorList>
    </citation>
    <scope>NUCLEOTIDE SEQUENCE [LARGE SCALE GENOMIC DNA]</scope>
    <source>
        <strain evidence="7 8">DSM 8251</strain>
    </source>
</reference>
<dbReference type="Pfam" id="PF01451">
    <property type="entry name" value="LMWPc"/>
    <property type="match status" value="1"/>
</dbReference>
<organism evidence="7 8">
    <name type="scientific">Propioniferax innocua</name>
    <dbReference type="NCBI Taxonomy" id="1753"/>
    <lineage>
        <taxon>Bacteria</taxon>
        <taxon>Bacillati</taxon>
        <taxon>Actinomycetota</taxon>
        <taxon>Actinomycetes</taxon>
        <taxon>Propionibacteriales</taxon>
        <taxon>Propionibacteriaceae</taxon>
        <taxon>Propioniferax</taxon>
    </lineage>
</organism>
<comment type="similarity">
    <text evidence="1">Belongs to the low molecular weight phosphotyrosine protein phosphatase family.</text>
</comment>
<evidence type="ECO:0000256" key="1">
    <source>
        <dbReference type="ARBA" id="ARBA00011063"/>
    </source>
</evidence>
<sequence>MRFSHALDSLPQILVVCTGNICRSPMGEVVLRDRLRTSGLEFDVVSAGVSAEEDGNPIYPPAQRRLREGGFEVPTRRAHRVTSEEMRGSGLILAMTSAHARALGRLAVDLGVDTSRIHLWREFDGTGLQPLESGCLTADGGLRGDLPPSDSCDVPDPWYTDDFEATFQTVVAGADGLVAELIAPHS</sequence>
<dbReference type="Proteomes" id="UP000316196">
    <property type="component" value="Unassembled WGS sequence"/>
</dbReference>
<feature type="active site" description="Nucleophile" evidence="5">
    <location>
        <position position="17"/>
    </location>
</feature>
<dbReference type="AlphaFoldDB" id="A0A542ZQ40"/>
<dbReference type="InterPro" id="IPR017867">
    <property type="entry name" value="Tyr_phospatase_low_mol_wt"/>
</dbReference>
<evidence type="ECO:0000256" key="5">
    <source>
        <dbReference type="PIRSR" id="PIRSR617867-1"/>
    </source>
</evidence>
<dbReference type="Gene3D" id="3.40.50.2300">
    <property type="match status" value="1"/>
</dbReference>
<evidence type="ECO:0000313" key="7">
    <source>
        <dbReference type="EMBL" id="TQL62481.1"/>
    </source>
</evidence>
<dbReference type="PANTHER" id="PTHR11717:SF7">
    <property type="entry name" value="LOW MOLECULAR WEIGHT PHOSPHOTYROSINE PROTEIN PHOSPHATASE"/>
    <property type="match status" value="1"/>
</dbReference>
<dbReference type="InterPro" id="IPR050438">
    <property type="entry name" value="LMW_PTPase"/>
</dbReference>
<evidence type="ECO:0000259" key="6">
    <source>
        <dbReference type="SMART" id="SM00226"/>
    </source>
</evidence>
<feature type="active site" evidence="5">
    <location>
        <position position="23"/>
    </location>
</feature>
<dbReference type="SMART" id="SM00226">
    <property type="entry name" value="LMWPc"/>
    <property type="match status" value="1"/>
</dbReference>
<gene>
    <name evidence="7" type="ORF">FB460_0258</name>
</gene>
<dbReference type="EMBL" id="VFOR01000001">
    <property type="protein sequence ID" value="TQL62481.1"/>
    <property type="molecule type" value="Genomic_DNA"/>
</dbReference>
<keyword evidence="3" id="KW-0378">Hydrolase</keyword>
<feature type="domain" description="Phosphotyrosine protein phosphatase I" evidence="6">
    <location>
        <begin position="11"/>
        <end position="180"/>
    </location>
</feature>
<dbReference type="GO" id="GO:0004725">
    <property type="term" value="F:protein tyrosine phosphatase activity"/>
    <property type="evidence" value="ECO:0007669"/>
    <property type="project" value="UniProtKB-EC"/>
</dbReference>
<name>A0A542ZQ40_9ACTN</name>
<dbReference type="SUPFAM" id="SSF52788">
    <property type="entry name" value="Phosphotyrosine protein phosphatases I"/>
    <property type="match status" value="1"/>
</dbReference>
<proteinExistence type="inferred from homology"/>
<keyword evidence="4" id="KW-0904">Protein phosphatase</keyword>
<dbReference type="InterPro" id="IPR023485">
    <property type="entry name" value="Ptyr_pPase"/>
</dbReference>
<dbReference type="EC" id="3.1.3.48" evidence="2"/>
<keyword evidence="8" id="KW-1185">Reference proteome</keyword>
<evidence type="ECO:0000256" key="4">
    <source>
        <dbReference type="ARBA" id="ARBA00022912"/>
    </source>
</evidence>
<dbReference type="OrthoDB" id="9784339at2"/>
<dbReference type="InterPro" id="IPR036196">
    <property type="entry name" value="Ptyr_pPase_sf"/>
</dbReference>
<protein>
    <recommendedName>
        <fullName evidence="2">protein-tyrosine-phosphatase</fullName>
        <ecNumber evidence="2">3.1.3.48</ecNumber>
    </recommendedName>
</protein>
<accession>A0A542ZQ40</accession>
<evidence type="ECO:0000313" key="8">
    <source>
        <dbReference type="Proteomes" id="UP000316196"/>
    </source>
</evidence>
<dbReference type="RefSeq" id="WP_142092321.1">
    <property type="nucleotide sequence ID" value="NZ_BAAAMD010000003.1"/>
</dbReference>
<dbReference type="PANTHER" id="PTHR11717">
    <property type="entry name" value="LOW MOLECULAR WEIGHT PROTEIN TYROSINE PHOSPHATASE"/>
    <property type="match status" value="1"/>
</dbReference>
<evidence type="ECO:0000256" key="3">
    <source>
        <dbReference type="ARBA" id="ARBA00022801"/>
    </source>
</evidence>
<evidence type="ECO:0000256" key="2">
    <source>
        <dbReference type="ARBA" id="ARBA00013064"/>
    </source>
</evidence>
<dbReference type="PRINTS" id="PR00719">
    <property type="entry name" value="LMWPTPASE"/>
</dbReference>
<dbReference type="CDD" id="cd16343">
    <property type="entry name" value="LMWPTP"/>
    <property type="match status" value="1"/>
</dbReference>
<comment type="caution">
    <text evidence="7">The sequence shown here is derived from an EMBL/GenBank/DDBJ whole genome shotgun (WGS) entry which is preliminary data.</text>
</comment>
<feature type="active site" description="Proton donor" evidence="5">
    <location>
        <position position="156"/>
    </location>
</feature>